<protein>
    <submittedName>
        <fullName evidence="6">TetR/AcrR family transcriptional regulator</fullName>
    </submittedName>
</protein>
<dbReference type="InterPro" id="IPR050109">
    <property type="entry name" value="HTH-type_TetR-like_transc_reg"/>
</dbReference>
<reference evidence="6 7" key="1">
    <citation type="submission" date="2020-03" db="EMBL/GenBank/DDBJ databases">
        <title>The genome sequence of Microvirga sp. c23x22.</title>
        <authorList>
            <person name="Zhang X."/>
        </authorList>
    </citation>
    <scope>NUCLEOTIDE SEQUENCE [LARGE SCALE GENOMIC DNA]</scope>
    <source>
        <strain evidence="7">c23x22</strain>
    </source>
</reference>
<dbReference type="InterPro" id="IPR009057">
    <property type="entry name" value="Homeodomain-like_sf"/>
</dbReference>
<dbReference type="Pfam" id="PF14246">
    <property type="entry name" value="TetR_C_7"/>
    <property type="match status" value="1"/>
</dbReference>
<evidence type="ECO:0000256" key="3">
    <source>
        <dbReference type="ARBA" id="ARBA00023163"/>
    </source>
</evidence>
<comment type="caution">
    <text evidence="6">The sequence shown here is derived from an EMBL/GenBank/DDBJ whole genome shotgun (WGS) entry which is preliminary data.</text>
</comment>
<dbReference type="Pfam" id="PF00440">
    <property type="entry name" value="TetR_N"/>
    <property type="match status" value="1"/>
</dbReference>
<keyword evidence="7" id="KW-1185">Reference proteome</keyword>
<dbReference type="PANTHER" id="PTHR30055:SF234">
    <property type="entry name" value="HTH-TYPE TRANSCRIPTIONAL REGULATOR BETI"/>
    <property type="match status" value="1"/>
</dbReference>
<proteinExistence type="predicted"/>
<keyword evidence="2 4" id="KW-0238">DNA-binding</keyword>
<feature type="domain" description="HTH tetR-type" evidence="5">
    <location>
        <begin position="52"/>
        <end position="112"/>
    </location>
</feature>
<dbReference type="Proteomes" id="UP000707352">
    <property type="component" value="Unassembled WGS sequence"/>
</dbReference>
<evidence type="ECO:0000313" key="6">
    <source>
        <dbReference type="EMBL" id="NIX75894.1"/>
    </source>
</evidence>
<dbReference type="SUPFAM" id="SSF46689">
    <property type="entry name" value="Homeodomain-like"/>
    <property type="match status" value="1"/>
</dbReference>
<keyword evidence="3" id="KW-0804">Transcription</keyword>
<evidence type="ECO:0000256" key="4">
    <source>
        <dbReference type="PROSITE-ProRule" id="PRU00335"/>
    </source>
</evidence>
<keyword evidence="1" id="KW-0805">Transcription regulation</keyword>
<feature type="DNA-binding region" description="H-T-H motif" evidence="4">
    <location>
        <begin position="75"/>
        <end position="94"/>
    </location>
</feature>
<sequence length="247" mass="27266">MSRVAGPVCNWIGKLPNPVYDCPMLDRSDLDDTPQNVAAQRGRGRPSRAQAMELSDAIIEAALQVFRLKGYAATTMDDIAASCCTAKHSIYRRFPSKEALFAAAVAIDRQRMLGHIQALEVRASDPLSSLRDACRSLLAMIITPGNVDLYRMCAAEAPRFPVVANEFARTRDSITAVLEPLVENAQKMGLLTLSNATQFARQLGFFVTAQALHEVLLNPEFRPTSSELDNHFDSIWRIVMFGALPRT</sequence>
<accession>A0ABX0V7R9</accession>
<evidence type="ECO:0000259" key="5">
    <source>
        <dbReference type="PROSITE" id="PS50977"/>
    </source>
</evidence>
<gene>
    <name evidence="6" type="ORF">HB375_04595</name>
</gene>
<evidence type="ECO:0000313" key="7">
    <source>
        <dbReference type="Proteomes" id="UP000707352"/>
    </source>
</evidence>
<dbReference type="SUPFAM" id="SSF48498">
    <property type="entry name" value="Tetracyclin repressor-like, C-terminal domain"/>
    <property type="match status" value="1"/>
</dbReference>
<dbReference type="InterPro" id="IPR001647">
    <property type="entry name" value="HTH_TetR"/>
</dbReference>
<dbReference type="PANTHER" id="PTHR30055">
    <property type="entry name" value="HTH-TYPE TRANSCRIPTIONAL REGULATOR RUTR"/>
    <property type="match status" value="1"/>
</dbReference>
<dbReference type="PRINTS" id="PR00455">
    <property type="entry name" value="HTHTETR"/>
</dbReference>
<organism evidence="6 7">
    <name type="scientific">Microvirga terricola</name>
    <dbReference type="NCBI Taxonomy" id="2719797"/>
    <lineage>
        <taxon>Bacteria</taxon>
        <taxon>Pseudomonadati</taxon>
        <taxon>Pseudomonadota</taxon>
        <taxon>Alphaproteobacteria</taxon>
        <taxon>Hyphomicrobiales</taxon>
        <taxon>Methylobacteriaceae</taxon>
        <taxon>Microvirga</taxon>
    </lineage>
</organism>
<evidence type="ECO:0000256" key="1">
    <source>
        <dbReference type="ARBA" id="ARBA00023015"/>
    </source>
</evidence>
<dbReference type="RefSeq" id="WP_205800062.1">
    <property type="nucleotide sequence ID" value="NZ_JAATJS010000002.1"/>
</dbReference>
<evidence type="ECO:0000256" key="2">
    <source>
        <dbReference type="ARBA" id="ARBA00023125"/>
    </source>
</evidence>
<dbReference type="EMBL" id="JAATJS010000002">
    <property type="protein sequence ID" value="NIX75894.1"/>
    <property type="molecule type" value="Genomic_DNA"/>
</dbReference>
<dbReference type="InterPro" id="IPR036271">
    <property type="entry name" value="Tet_transcr_reg_TetR-rel_C_sf"/>
</dbReference>
<dbReference type="InterPro" id="IPR039536">
    <property type="entry name" value="TetR_C_Proteobacteria"/>
</dbReference>
<name>A0ABX0V7R9_9HYPH</name>
<dbReference type="PROSITE" id="PS50977">
    <property type="entry name" value="HTH_TETR_2"/>
    <property type="match status" value="1"/>
</dbReference>
<dbReference type="Gene3D" id="1.10.357.10">
    <property type="entry name" value="Tetracycline Repressor, domain 2"/>
    <property type="match status" value="1"/>
</dbReference>